<comment type="caution">
    <text evidence="1">The sequence shown here is derived from an EMBL/GenBank/DDBJ whole genome shotgun (WGS) entry which is preliminary data.</text>
</comment>
<dbReference type="InterPro" id="IPR036388">
    <property type="entry name" value="WH-like_DNA-bd_sf"/>
</dbReference>
<dbReference type="RefSeq" id="WP_066382477.1">
    <property type="nucleotide sequence ID" value="NZ_LTAZ01000005.1"/>
</dbReference>
<organism evidence="1 2">
    <name type="scientific">Halalkalicoccus paucihalophilus</name>
    <dbReference type="NCBI Taxonomy" id="1008153"/>
    <lineage>
        <taxon>Archaea</taxon>
        <taxon>Methanobacteriati</taxon>
        <taxon>Methanobacteriota</taxon>
        <taxon>Stenosarchaea group</taxon>
        <taxon>Halobacteria</taxon>
        <taxon>Halobacteriales</taxon>
        <taxon>Halococcaceae</taxon>
        <taxon>Halalkalicoccus</taxon>
    </lineage>
</organism>
<dbReference type="Gene3D" id="1.10.10.10">
    <property type="entry name" value="Winged helix-like DNA-binding domain superfamily/Winged helix DNA-binding domain"/>
    <property type="match status" value="1"/>
</dbReference>
<dbReference type="EMBL" id="LTAZ01000005">
    <property type="protein sequence ID" value="KYH25572.1"/>
    <property type="molecule type" value="Genomic_DNA"/>
</dbReference>
<dbReference type="PATRIC" id="fig|1008153.3.peg.2287"/>
<evidence type="ECO:0000313" key="1">
    <source>
        <dbReference type="EMBL" id="KYH25572.1"/>
    </source>
</evidence>
<evidence type="ECO:0000313" key="2">
    <source>
        <dbReference type="Proteomes" id="UP000075321"/>
    </source>
</evidence>
<name>A0A151ADG2_9EURY</name>
<reference evidence="1 2" key="1">
    <citation type="submission" date="2016-02" db="EMBL/GenBank/DDBJ databases">
        <title>Genome sequence of Halalkalicoccus paucihalophilus DSM 24557.</title>
        <authorList>
            <person name="Poehlein A."/>
            <person name="Daniel R."/>
        </authorList>
    </citation>
    <scope>NUCLEOTIDE SEQUENCE [LARGE SCALE GENOMIC DNA]</scope>
    <source>
        <strain evidence="1 2">DSM 24557</strain>
    </source>
</reference>
<gene>
    <name evidence="1" type="ORF">HAPAU_22460</name>
</gene>
<proteinExistence type="predicted"/>
<protein>
    <recommendedName>
        <fullName evidence="3">Transcriptional regulator PadR-like family protein</fullName>
    </recommendedName>
</protein>
<accession>A0A151ADG2</accession>
<dbReference type="OrthoDB" id="380604at2157"/>
<sequence>MNVSTTVQRDLLYVIAGHEDPTERTLKRTLESYYRTEIRPDRLASSLDALCQRGLVERVDRAETNYSLTKRGRHEIEARREWESGYFDPKRENK</sequence>
<keyword evidence="2" id="KW-1185">Reference proteome</keyword>
<dbReference type="AlphaFoldDB" id="A0A151ADG2"/>
<dbReference type="SUPFAM" id="SSF46785">
    <property type="entry name" value="Winged helix' DNA-binding domain"/>
    <property type="match status" value="1"/>
</dbReference>
<evidence type="ECO:0008006" key="3">
    <source>
        <dbReference type="Google" id="ProtNLM"/>
    </source>
</evidence>
<dbReference type="Proteomes" id="UP000075321">
    <property type="component" value="Unassembled WGS sequence"/>
</dbReference>
<dbReference type="InterPro" id="IPR036390">
    <property type="entry name" value="WH_DNA-bd_sf"/>
</dbReference>